<dbReference type="AlphaFoldDB" id="A0AAD3CK54"/>
<keyword evidence="2" id="KW-1185">Reference proteome</keyword>
<evidence type="ECO:0000313" key="1">
    <source>
        <dbReference type="EMBL" id="GFH46356.1"/>
    </source>
</evidence>
<protein>
    <submittedName>
        <fullName evidence="1">Uncharacterized protein</fullName>
    </submittedName>
</protein>
<evidence type="ECO:0000313" key="2">
    <source>
        <dbReference type="Proteomes" id="UP001054902"/>
    </source>
</evidence>
<dbReference type="InterPro" id="IPR026906">
    <property type="entry name" value="LRR_5"/>
</dbReference>
<comment type="caution">
    <text evidence="1">The sequence shown here is derived from an EMBL/GenBank/DDBJ whole genome shotgun (WGS) entry which is preliminary data.</text>
</comment>
<organism evidence="1 2">
    <name type="scientific">Chaetoceros tenuissimus</name>
    <dbReference type="NCBI Taxonomy" id="426638"/>
    <lineage>
        <taxon>Eukaryota</taxon>
        <taxon>Sar</taxon>
        <taxon>Stramenopiles</taxon>
        <taxon>Ochrophyta</taxon>
        <taxon>Bacillariophyta</taxon>
        <taxon>Coscinodiscophyceae</taxon>
        <taxon>Chaetocerotophycidae</taxon>
        <taxon>Chaetocerotales</taxon>
        <taxon>Chaetocerotaceae</taxon>
        <taxon>Chaetoceros</taxon>
    </lineage>
</organism>
<proteinExistence type="predicted"/>
<dbReference type="InterPro" id="IPR032675">
    <property type="entry name" value="LRR_dom_sf"/>
</dbReference>
<accession>A0AAD3CK54</accession>
<dbReference type="EMBL" id="BLLK01000022">
    <property type="protein sequence ID" value="GFH46356.1"/>
    <property type="molecule type" value="Genomic_DNA"/>
</dbReference>
<name>A0AAD3CK54_9STRA</name>
<dbReference type="Pfam" id="PF13306">
    <property type="entry name" value="LRR_5"/>
    <property type="match status" value="1"/>
</dbReference>
<dbReference type="Gene3D" id="3.80.10.10">
    <property type="entry name" value="Ribonuclease Inhibitor"/>
    <property type="match status" value="1"/>
</dbReference>
<gene>
    <name evidence="1" type="ORF">CTEN210_02830</name>
</gene>
<dbReference type="Proteomes" id="UP001054902">
    <property type="component" value="Unassembled WGS sequence"/>
</dbReference>
<reference evidence="1 2" key="1">
    <citation type="journal article" date="2021" name="Sci. Rep.">
        <title>The genome of the diatom Chaetoceros tenuissimus carries an ancient integrated fragment of an extant virus.</title>
        <authorList>
            <person name="Hongo Y."/>
            <person name="Kimura K."/>
            <person name="Takaki Y."/>
            <person name="Yoshida Y."/>
            <person name="Baba S."/>
            <person name="Kobayashi G."/>
            <person name="Nagasaki K."/>
            <person name="Hano T."/>
            <person name="Tomaru Y."/>
        </authorList>
    </citation>
    <scope>NUCLEOTIDE SEQUENCE [LARGE SCALE GENOMIC DNA]</scope>
    <source>
        <strain evidence="1 2">NIES-3715</strain>
    </source>
</reference>
<sequence>MRVAHVDGLLTLFYDGSELYNHQLNSELFRILMGKERRETEEDMSQVSEAFRKYWRERQSWQQIIVEEGVKVIPHKTFYRCFHIQKVIFANTVIRVEPLAFFQCYGLVFLKLSINLKCIAGGAFEECDLSSVFVPSQCKEIGTCAFAFNKRLSIFHILSDARLKRQVIAGTALINDSPFDTNRVGHYSDRNRQVEKWIKNINSDIIRHSLHRVCSSIQPRKEVIDSNIEDKGIGAFKEKNEIGISASQYLQANPFADVKEAEIIREYILKKMGGFE</sequence>